<reference evidence="3" key="1">
    <citation type="journal article" date="2019" name="Int. J. Syst. Evol. Microbiol.">
        <title>The Global Catalogue of Microorganisms (GCM) 10K type strain sequencing project: providing services to taxonomists for standard genome sequencing and annotation.</title>
        <authorList>
            <consortium name="The Broad Institute Genomics Platform"/>
            <consortium name="The Broad Institute Genome Sequencing Center for Infectious Disease"/>
            <person name="Wu L."/>
            <person name="Ma J."/>
        </authorList>
    </citation>
    <scope>NUCLEOTIDE SEQUENCE [LARGE SCALE GENOMIC DNA]</scope>
    <source>
        <strain evidence="3">JCM 16950</strain>
    </source>
</reference>
<comment type="caution">
    <text evidence="2">The sequence shown here is derived from an EMBL/GenBank/DDBJ whole genome shotgun (WGS) entry which is preliminary data.</text>
</comment>
<keyword evidence="3" id="KW-1185">Reference proteome</keyword>
<proteinExistence type="predicted"/>
<keyword evidence="1" id="KW-1133">Transmembrane helix</keyword>
<evidence type="ECO:0000256" key="1">
    <source>
        <dbReference type="SAM" id="Phobius"/>
    </source>
</evidence>
<dbReference type="Proteomes" id="UP001500540">
    <property type="component" value="Unassembled WGS sequence"/>
</dbReference>
<feature type="transmembrane region" description="Helical" evidence="1">
    <location>
        <begin position="12"/>
        <end position="30"/>
    </location>
</feature>
<evidence type="ECO:0000313" key="2">
    <source>
        <dbReference type="EMBL" id="GAA3773862.1"/>
    </source>
</evidence>
<protein>
    <submittedName>
        <fullName evidence="2">Uncharacterized protein</fullName>
    </submittedName>
</protein>
<name>A0ABP7GTB5_9MICO</name>
<dbReference type="EMBL" id="BAABAF010000009">
    <property type="protein sequence ID" value="GAA3773862.1"/>
    <property type="molecule type" value="Genomic_DNA"/>
</dbReference>
<evidence type="ECO:0000313" key="3">
    <source>
        <dbReference type="Proteomes" id="UP001500540"/>
    </source>
</evidence>
<keyword evidence="1" id="KW-0472">Membrane</keyword>
<keyword evidence="1" id="KW-0812">Transmembrane</keyword>
<accession>A0ABP7GTB5</accession>
<organism evidence="2 3">
    <name type="scientific">Microbacterium kribbense</name>
    <dbReference type="NCBI Taxonomy" id="433645"/>
    <lineage>
        <taxon>Bacteria</taxon>
        <taxon>Bacillati</taxon>
        <taxon>Actinomycetota</taxon>
        <taxon>Actinomycetes</taxon>
        <taxon>Micrococcales</taxon>
        <taxon>Microbacteriaceae</taxon>
        <taxon>Microbacterium</taxon>
    </lineage>
</organism>
<sequence length="147" mass="16413">MTDTWASVVPSVVASVVTTLATLGITNGLSSVSRRRRKKQFPILLKRGAGDSFQVINQSRRPFGEFGVQIATSDGGWRAASGYLPTSIYPQQSGNIDVLAPGEVVWFNWTEFRHKRVNYMYSEIMRVREGVDEYMLRRVDDPPTVGG</sequence>
<gene>
    <name evidence="2" type="ORF">GCM10022240_27160</name>
</gene>